<accession>A0AC61R9Z0</accession>
<gene>
    <name evidence="1" type="ORF">E5336_01205</name>
</gene>
<evidence type="ECO:0000313" key="1">
    <source>
        <dbReference type="EMBL" id="TGY67061.1"/>
    </source>
</evidence>
<sequence>MKRNGVGTASFVLIALVLALTCFSLLALYQADLQNRMSRSSIDYSSRYYEALASISEQVDAMNQTRMDEDKKYISVQILDGQYLIARVEKRDGRYVIAERYVENQNTWDQTEPIPVWDGKD</sequence>
<evidence type="ECO:0000313" key="2">
    <source>
        <dbReference type="Proteomes" id="UP000308836"/>
    </source>
</evidence>
<keyword evidence="2" id="KW-1185">Reference proteome</keyword>
<comment type="caution">
    <text evidence="1">The sequence shown here is derived from an EMBL/GenBank/DDBJ whole genome shotgun (WGS) entry which is preliminary data.</text>
</comment>
<name>A0AC61R9Z0_9FIRM</name>
<protein>
    <submittedName>
        <fullName evidence="1">Uncharacterized protein</fullName>
    </submittedName>
</protein>
<dbReference type="EMBL" id="SRYG01000002">
    <property type="protein sequence ID" value="TGY67061.1"/>
    <property type="molecule type" value="Genomic_DNA"/>
</dbReference>
<proteinExistence type="predicted"/>
<organism evidence="1 2">
    <name type="scientific">Dubosiella muris</name>
    <dbReference type="NCBI Taxonomy" id="3038133"/>
    <lineage>
        <taxon>Bacteria</taxon>
        <taxon>Bacillati</taxon>
        <taxon>Bacillota</taxon>
        <taxon>Erysipelotrichia</taxon>
        <taxon>Erysipelotrichales</taxon>
        <taxon>Erysipelotrichaceae</taxon>
        <taxon>Dubosiella</taxon>
    </lineage>
</organism>
<reference evidence="1" key="1">
    <citation type="submission" date="2019-04" db="EMBL/GenBank/DDBJ databases">
        <title>Microbes associate with the intestines of laboratory mice.</title>
        <authorList>
            <person name="Navarre W."/>
            <person name="Wong E."/>
            <person name="Huang K."/>
            <person name="Tropini C."/>
            <person name="Ng K."/>
            <person name="Yu B."/>
        </authorList>
    </citation>
    <scope>NUCLEOTIDE SEQUENCE</scope>
    <source>
        <strain evidence="1">NM09_H32</strain>
    </source>
</reference>
<dbReference type="Proteomes" id="UP000308836">
    <property type="component" value="Unassembled WGS sequence"/>
</dbReference>